<organism evidence="7 8">
    <name type="scientific">Brumicola blandensis</name>
    <dbReference type="NCBI Taxonomy" id="3075611"/>
    <lineage>
        <taxon>Bacteria</taxon>
        <taxon>Pseudomonadati</taxon>
        <taxon>Pseudomonadota</taxon>
        <taxon>Gammaproteobacteria</taxon>
        <taxon>Alteromonadales</taxon>
        <taxon>Alteromonadaceae</taxon>
        <taxon>Brumicola</taxon>
    </lineage>
</organism>
<dbReference type="EMBL" id="JAVRIE010000004">
    <property type="protein sequence ID" value="MDT0582983.1"/>
    <property type="molecule type" value="Genomic_DNA"/>
</dbReference>
<gene>
    <name evidence="7" type="ORF">RM544_10575</name>
</gene>
<dbReference type="PROSITE" id="PS52015">
    <property type="entry name" value="TONB_CTD"/>
    <property type="match status" value="1"/>
</dbReference>
<protein>
    <recommendedName>
        <fullName evidence="5">Protein TonB</fullName>
    </recommendedName>
</protein>
<keyword evidence="5" id="KW-0997">Cell inner membrane</keyword>
<proteinExistence type="inferred from homology"/>
<dbReference type="GO" id="GO:0015031">
    <property type="term" value="P:protein transport"/>
    <property type="evidence" value="ECO:0007669"/>
    <property type="project" value="UniProtKB-UniRule"/>
</dbReference>
<evidence type="ECO:0000256" key="4">
    <source>
        <dbReference type="ARBA" id="ARBA00023136"/>
    </source>
</evidence>
<sequence>MDRTFQVLLLITICLVGLPACKVTTNQKSECNDDYTYACLLTKSNSYLSNDLSQQLSLLDRYSDSDASSKIERYESAKPSTGFEDAFLAFRLSQLYFLDKDTYQEALNKAEYAVAQKKLNAGHQKFALKLVYDISVALQLREKALAAKQEYHRFMGIPFTSKDEQLVSIDVQRGHPERKDLRFPPQYPLEASRERIEGHVVMLFDLNEDGTTGNIRVIDSFPEGVFDSAGIKALERWVYYPENRPADKKNQMTDLKVRLDWKLDN</sequence>
<accession>A0AAW8R4K8</accession>
<keyword evidence="4" id="KW-0472">Membrane</keyword>
<feature type="domain" description="TonB C-terminal" evidence="6">
    <location>
        <begin position="172"/>
        <end position="265"/>
    </location>
</feature>
<dbReference type="PRINTS" id="PR01374">
    <property type="entry name" value="TONBPROTEIN"/>
</dbReference>
<keyword evidence="5" id="KW-1003">Cell membrane</keyword>
<name>A0AAW8R4K8_9ALTE</name>
<dbReference type="GO" id="GO:0005886">
    <property type="term" value="C:plasma membrane"/>
    <property type="evidence" value="ECO:0007669"/>
    <property type="project" value="UniProtKB-SubCell"/>
</dbReference>
<keyword evidence="5" id="KW-0735">Signal-anchor</keyword>
<dbReference type="RefSeq" id="WP_311361763.1">
    <property type="nucleotide sequence ID" value="NZ_JAVRIE010000004.1"/>
</dbReference>
<evidence type="ECO:0000256" key="3">
    <source>
        <dbReference type="ARBA" id="ARBA00022989"/>
    </source>
</evidence>
<keyword evidence="5" id="KW-0813">Transport</keyword>
<dbReference type="GO" id="GO:0055085">
    <property type="term" value="P:transmembrane transport"/>
    <property type="evidence" value="ECO:0007669"/>
    <property type="project" value="InterPro"/>
</dbReference>
<evidence type="ECO:0000313" key="8">
    <source>
        <dbReference type="Proteomes" id="UP001249020"/>
    </source>
</evidence>
<dbReference type="InterPro" id="IPR037682">
    <property type="entry name" value="TonB_C"/>
</dbReference>
<comment type="similarity">
    <text evidence="5">Belongs to the TonB family.</text>
</comment>
<dbReference type="GO" id="GO:0015891">
    <property type="term" value="P:siderophore transport"/>
    <property type="evidence" value="ECO:0007669"/>
    <property type="project" value="InterPro"/>
</dbReference>
<comment type="function">
    <text evidence="5">Interacts with outer membrane receptor proteins that carry out high-affinity binding and energy dependent uptake into the periplasmic space of specific substrates. It could act to transduce energy from the cytoplasmic membrane to specific energy-requiring processes in the outer membrane, resulting in the release into the periplasm of ligands bound by these outer membrane proteins.</text>
</comment>
<dbReference type="Pfam" id="PF03544">
    <property type="entry name" value="TonB_C"/>
    <property type="match status" value="1"/>
</dbReference>
<dbReference type="NCBIfam" id="TIGR01352">
    <property type="entry name" value="tonB_Cterm"/>
    <property type="match status" value="1"/>
</dbReference>
<dbReference type="Proteomes" id="UP001249020">
    <property type="component" value="Unassembled WGS sequence"/>
</dbReference>
<evidence type="ECO:0000256" key="5">
    <source>
        <dbReference type="RuleBase" id="RU362123"/>
    </source>
</evidence>
<comment type="caution">
    <text evidence="7">The sequence shown here is derived from an EMBL/GenBank/DDBJ whole genome shotgun (WGS) entry which is preliminary data.</text>
</comment>
<reference evidence="7 8" key="1">
    <citation type="submission" date="2023-09" db="EMBL/GenBank/DDBJ databases">
        <authorList>
            <person name="Rey-Velasco X."/>
        </authorList>
    </citation>
    <scope>NUCLEOTIDE SEQUENCE [LARGE SCALE GENOMIC DNA]</scope>
    <source>
        <strain evidence="7 8">W409</strain>
    </source>
</reference>
<evidence type="ECO:0000256" key="1">
    <source>
        <dbReference type="ARBA" id="ARBA00004167"/>
    </source>
</evidence>
<dbReference type="AlphaFoldDB" id="A0AAW8R4K8"/>
<dbReference type="Gene3D" id="3.30.2420.10">
    <property type="entry name" value="TonB"/>
    <property type="match status" value="1"/>
</dbReference>
<comment type="subcellular location">
    <subcellularLocation>
        <location evidence="5">Cell inner membrane</location>
        <topology evidence="5">Single-pass membrane protein</topology>
        <orientation evidence="5">Periplasmic side</orientation>
    </subcellularLocation>
    <subcellularLocation>
        <location evidence="1">Membrane</location>
        <topology evidence="1">Single-pass membrane protein</topology>
    </subcellularLocation>
</comment>
<dbReference type="GO" id="GO:0030288">
    <property type="term" value="C:outer membrane-bounded periplasmic space"/>
    <property type="evidence" value="ECO:0007669"/>
    <property type="project" value="InterPro"/>
</dbReference>
<keyword evidence="8" id="KW-1185">Reference proteome</keyword>
<dbReference type="InterPro" id="IPR003538">
    <property type="entry name" value="TonB"/>
</dbReference>
<evidence type="ECO:0000259" key="6">
    <source>
        <dbReference type="PROSITE" id="PS52015"/>
    </source>
</evidence>
<dbReference type="InterPro" id="IPR006260">
    <property type="entry name" value="TonB/TolA_C"/>
</dbReference>
<dbReference type="SUPFAM" id="SSF74653">
    <property type="entry name" value="TolA/TonB C-terminal domain"/>
    <property type="match status" value="1"/>
</dbReference>
<evidence type="ECO:0000313" key="7">
    <source>
        <dbReference type="EMBL" id="MDT0582983.1"/>
    </source>
</evidence>
<evidence type="ECO:0000256" key="2">
    <source>
        <dbReference type="ARBA" id="ARBA00022692"/>
    </source>
</evidence>
<keyword evidence="3" id="KW-1133">Transmembrane helix</keyword>
<keyword evidence="5" id="KW-0653">Protein transport</keyword>
<keyword evidence="2" id="KW-0812">Transmembrane</keyword>
<dbReference type="GO" id="GO:0031992">
    <property type="term" value="F:energy transducer activity"/>
    <property type="evidence" value="ECO:0007669"/>
    <property type="project" value="InterPro"/>
</dbReference>